<dbReference type="SUPFAM" id="SSF48371">
    <property type="entry name" value="ARM repeat"/>
    <property type="match status" value="2"/>
</dbReference>
<dbReference type="InterPro" id="IPR003890">
    <property type="entry name" value="MIF4G-like_typ-3"/>
</dbReference>
<protein>
    <submittedName>
        <fullName evidence="2">Eukaryotic translation initiation factor 4 gamma 1</fullName>
    </submittedName>
</protein>
<evidence type="ECO:0000259" key="1">
    <source>
        <dbReference type="SMART" id="SM00543"/>
    </source>
</evidence>
<feature type="domain" description="MIF4G" evidence="1">
    <location>
        <begin position="1"/>
        <end position="209"/>
    </location>
</feature>
<dbReference type="SMART" id="SM00543">
    <property type="entry name" value="MIF4G"/>
    <property type="match status" value="1"/>
</dbReference>
<dbReference type="GO" id="GO:0003743">
    <property type="term" value="F:translation initiation factor activity"/>
    <property type="evidence" value="ECO:0007669"/>
    <property type="project" value="UniProtKB-KW"/>
</dbReference>
<dbReference type="OrthoDB" id="514777at2759"/>
<organism evidence="2">
    <name type="scientific">Sipha flava</name>
    <name type="common">yellow sugarcane aphid</name>
    <dbReference type="NCBI Taxonomy" id="143950"/>
    <lineage>
        <taxon>Eukaryota</taxon>
        <taxon>Metazoa</taxon>
        <taxon>Ecdysozoa</taxon>
        <taxon>Arthropoda</taxon>
        <taxon>Hexapoda</taxon>
        <taxon>Insecta</taxon>
        <taxon>Pterygota</taxon>
        <taxon>Neoptera</taxon>
        <taxon>Paraneoptera</taxon>
        <taxon>Hemiptera</taxon>
        <taxon>Sternorrhyncha</taxon>
        <taxon>Aphidomorpha</taxon>
        <taxon>Aphidoidea</taxon>
        <taxon>Aphididae</taxon>
        <taxon>Sipha</taxon>
    </lineage>
</organism>
<proteinExistence type="predicted"/>
<dbReference type="Gene3D" id="1.25.40.180">
    <property type="match status" value="2"/>
</dbReference>
<evidence type="ECO:0000313" key="2">
    <source>
        <dbReference type="EMBL" id="MBY86869.1"/>
    </source>
</evidence>
<sequence>MISSVESKTLLPINSDACLTKIVEYFLKKALDDPSLTRDYAHVCLAIKNKEIQSGDYKKINTSFTKLLINKCKDTFESMFDRKRIAANERKEIESCKNKETKRKLQLKSDENETVHKKRSVAICRFICELLKVKILVPSILEMCSARLISSPKELSVECVCVILQHAGSTVNHSGVLERLQEYSTAQNAKLSPGLRSMILDTLELINTKSTCDEPRLTDEMKVVTSFVEASVERIKLPSSDLSVAQESVCPENNTQIENEPDKRNRQTDKVYNTVKTIIYSITADNKSTSINELSVHLKNIDVMERAIDFLFERVKIHPKTIPQLVSVCSSLRDVSTSGVIEGRHIKPTSLKKQIAIRCTKLLLSEVQNGPSENDFTSEQSYTFIGELINENVLSAHILEEFLKIVPDKLSNKTLKNVCDLLKVAGKKIEQVYSVKKTLGKLTDRISNDTNGKFSRRSGALLKALVELRDKKWVS</sequence>
<dbReference type="PANTHER" id="PTHR23253">
    <property type="entry name" value="EUKARYOTIC TRANSLATION INITIATION FACTOR 4 GAMMA"/>
    <property type="match status" value="1"/>
</dbReference>
<dbReference type="GO" id="GO:0003723">
    <property type="term" value="F:RNA binding"/>
    <property type="evidence" value="ECO:0007669"/>
    <property type="project" value="InterPro"/>
</dbReference>
<dbReference type="Pfam" id="PF02854">
    <property type="entry name" value="MIF4G"/>
    <property type="match status" value="1"/>
</dbReference>
<keyword evidence="2" id="KW-0648">Protein biosynthesis</keyword>
<name>A0A2S2RA48_9HEMI</name>
<keyword evidence="2" id="KW-0396">Initiation factor</keyword>
<accession>A0A2S2RA48</accession>
<dbReference type="InterPro" id="IPR016024">
    <property type="entry name" value="ARM-type_fold"/>
</dbReference>
<dbReference type="EMBL" id="GGMS01017666">
    <property type="protein sequence ID" value="MBY86869.1"/>
    <property type="molecule type" value="Transcribed_RNA"/>
</dbReference>
<reference evidence="2" key="1">
    <citation type="submission" date="2018-04" db="EMBL/GenBank/DDBJ databases">
        <title>Transcriptome assembly of Sipha flava.</title>
        <authorList>
            <person name="Scully E.D."/>
            <person name="Geib S.M."/>
            <person name="Palmer N.A."/>
            <person name="Koch K."/>
            <person name="Bradshaw J."/>
            <person name="Heng-Moss T."/>
            <person name="Sarath G."/>
        </authorList>
    </citation>
    <scope>NUCLEOTIDE SEQUENCE</scope>
</reference>
<gene>
    <name evidence="2" type="primary">Eif4g1_0</name>
    <name evidence="2" type="ORF">g.124666</name>
</gene>
<dbReference type="AlphaFoldDB" id="A0A2S2RA48"/>